<gene>
    <name evidence="2" type="ORF">Tco_1114626</name>
</gene>
<dbReference type="Proteomes" id="UP001151760">
    <property type="component" value="Unassembled WGS sequence"/>
</dbReference>
<dbReference type="EMBL" id="BQNB010021234">
    <property type="protein sequence ID" value="GJU04288.1"/>
    <property type="molecule type" value="Genomic_DNA"/>
</dbReference>
<reference evidence="2" key="2">
    <citation type="submission" date="2022-01" db="EMBL/GenBank/DDBJ databases">
        <authorList>
            <person name="Yamashiro T."/>
            <person name="Shiraishi A."/>
            <person name="Satake H."/>
            <person name="Nakayama K."/>
        </authorList>
    </citation>
    <scope>NUCLEOTIDE SEQUENCE</scope>
</reference>
<organism evidence="2 3">
    <name type="scientific">Tanacetum coccineum</name>
    <dbReference type="NCBI Taxonomy" id="301880"/>
    <lineage>
        <taxon>Eukaryota</taxon>
        <taxon>Viridiplantae</taxon>
        <taxon>Streptophyta</taxon>
        <taxon>Embryophyta</taxon>
        <taxon>Tracheophyta</taxon>
        <taxon>Spermatophyta</taxon>
        <taxon>Magnoliopsida</taxon>
        <taxon>eudicotyledons</taxon>
        <taxon>Gunneridae</taxon>
        <taxon>Pentapetalae</taxon>
        <taxon>asterids</taxon>
        <taxon>campanulids</taxon>
        <taxon>Asterales</taxon>
        <taxon>Asteraceae</taxon>
        <taxon>Asteroideae</taxon>
        <taxon>Anthemideae</taxon>
        <taxon>Anthemidinae</taxon>
        <taxon>Tanacetum</taxon>
    </lineage>
</organism>
<evidence type="ECO:0000313" key="3">
    <source>
        <dbReference type="Proteomes" id="UP001151760"/>
    </source>
</evidence>
<proteinExistence type="predicted"/>
<feature type="compositionally biased region" description="Acidic residues" evidence="1">
    <location>
        <begin position="101"/>
        <end position="127"/>
    </location>
</feature>
<evidence type="ECO:0000313" key="2">
    <source>
        <dbReference type="EMBL" id="GJU04288.1"/>
    </source>
</evidence>
<protein>
    <submittedName>
        <fullName evidence="2">Uncharacterized protein</fullName>
    </submittedName>
</protein>
<feature type="region of interest" description="Disordered" evidence="1">
    <location>
        <begin position="91"/>
        <end position="131"/>
    </location>
</feature>
<comment type="caution">
    <text evidence="2">The sequence shown here is derived from an EMBL/GenBank/DDBJ whole genome shotgun (WGS) entry which is preliminary data.</text>
</comment>
<reference evidence="2" key="1">
    <citation type="journal article" date="2022" name="Int. J. Mol. Sci.">
        <title>Draft Genome of Tanacetum Coccineum: Genomic Comparison of Closely Related Tanacetum-Family Plants.</title>
        <authorList>
            <person name="Yamashiro T."/>
            <person name="Shiraishi A."/>
            <person name="Nakayama K."/>
            <person name="Satake H."/>
        </authorList>
    </citation>
    <scope>NUCLEOTIDE SEQUENCE</scope>
</reference>
<keyword evidence="3" id="KW-1185">Reference proteome</keyword>
<evidence type="ECO:0000256" key="1">
    <source>
        <dbReference type="SAM" id="MobiDB-lite"/>
    </source>
</evidence>
<sequence length="139" mass="14840">MSTTYAIDTISDRLLRNCFEYISPDVATLWVTTLALESPSSLLLIVSSIVRGISTGESLNLLRGGRRSVGTDYKAVNVVAVADDTQHFLRGSGPDGLCNVPDDDDDDNSDDDDENSDDDGENSDDDGGGVTFPVCIGYV</sequence>
<accession>A0ABQ5IYA6</accession>
<name>A0ABQ5IYA6_9ASTR</name>